<reference evidence="1 2" key="1">
    <citation type="journal article" date="2021" name="J. Hered.">
        <title>A chromosome-level genome assembly of the parasitoid wasp, Cotesia glomerata (Hymenoptera: Braconidae).</title>
        <authorList>
            <person name="Pinto B.J."/>
            <person name="Weis J.J."/>
            <person name="Gamble T."/>
            <person name="Ode P.J."/>
            <person name="Paul R."/>
            <person name="Zaspel J.M."/>
        </authorList>
    </citation>
    <scope>NUCLEOTIDE SEQUENCE [LARGE SCALE GENOMIC DNA]</scope>
    <source>
        <strain evidence="1">CgM1</strain>
    </source>
</reference>
<organism evidence="1 2">
    <name type="scientific">Cotesia glomerata</name>
    <name type="common">Lepidopteran parasitic wasp</name>
    <name type="synonym">Apanteles glomeratus</name>
    <dbReference type="NCBI Taxonomy" id="32391"/>
    <lineage>
        <taxon>Eukaryota</taxon>
        <taxon>Metazoa</taxon>
        <taxon>Ecdysozoa</taxon>
        <taxon>Arthropoda</taxon>
        <taxon>Hexapoda</taxon>
        <taxon>Insecta</taxon>
        <taxon>Pterygota</taxon>
        <taxon>Neoptera</taxon>
        <taxon>Endopterygota</taxon>
        <taxon>Hymenoptera</taxon>
        <taxon>Apocrita</taxon>
        <taxon>Ichneumonoidea</taxon>
        <taxon>Braconidae</taxon>
        <taxon>Microgastrinae</taxon>
        <taxon>Cotesia</taxon>
    </lineage>
</organism>
<protein>
    <recommendedName>
        <fullName evidence="3">Ubiquitin-like domain-containing protein</fullName>
    </recommendedName>
</protein>
<sequence length="80" mass="8835">MQLIIRGQDTFLVECQDSELVFNLKNKIAKAQAFGDTEFTLSCNGHLLADDTPSVSQLAGHLDLNVPLFGGVHFTRDFKP</sequence>
<proteinExistence type="predicted"/>
<accession>A0AAV7IKX9</accession>
<dbReference type="AlphaFoldDB" id="A0AAV7IKX9"/>
<evidence type="ECO:0000313" key="1">
    <source>
        <dbReference type="EMBL" id="KAH0554733.1"/>
    </source>
</evidence>
<gene>
    <name evidence="1" type="ORF">KQX54_012493</name>
</gene>
<evidence type="ECO:0000313" key="2">
    <source>
        <dbReference type="Proteomes" id="UP000826195"/>
    </source>
</evidence>
<dbReference type="InterPro" id="IPR029071">
    <property type="entry name" value="Ubiquitin-like_domsf"/>
</dbReference>
<name>A0AAV7IKX9_COTGL</name>
<comment type="caution">
    <text evidence="1">The sequence shown here is derived from an EMBL/GenBank/DDBJ whole genome shotgun (WGS) entry which is preliminary data.</text>
</comment>
<dbReference type="SUPFAM" id="SSF54236">
    <property type="entry name" value="Ubiquitin-like"/>
    <property type="match status" value="1"/>
</dbReference>
<dbReference type="Proteomes" id="UP000826195">
    <property type="component" value="Unassembled WGS sequence"/>
</dbReference>
<keyword evidence="2" id="KW-1185">Reference proteome</keyword>
<dbReference type="EMBL" id="JAHXZJ010001119">
    <property type="protein sequence ID" value="KAH0554733.1"/>
    <property type="molecule type" value="Genomic_DNA"/>
</dbReference>
<evidence type="ECO:0008006" key="3">
    <source>
        <dbReference type="Google" id="ProtNLM"/>
    </source>
</evidence>